<dbReference type="SUPFAM" id="SSF54909">
    <property type="entry name" value="Dimeric alpha+beta barrel"/>
    <property type="match status" value="1"/>
</dbReference>
<keyword evidence="3" id="KW-1185">Reference proteome</keyword>
<dbReference type="Gene3D" id="3.30.70.100">
    <property type="match status" value="1"/>
</dbReference>
<dbReference type="Proteomes" id="UP001569428">
    <property type="component" value="Unassembled WGS sequence"/>
</dbReference>
<organism evidence="2 3">
    <name type="scientific">Microbulbifer epialgicus</name>
    <dbReference type="NCBI Taxonomy" id="393907"/>
    <lineage>
        <taxon>Bacteria</taxon>
        <taxon>Pseudomonadati</taxon>
        <taxon>Pseudomonadota</taxon>
        <taxon>Gammaproteobacteria</taxon>
        <taxon>Cellvibrionales</taxon>
        <taxon>Microbulbiferaceae</taxon>
        <taxon>Microbulbifer</taxon>
    </lineage>
</organism>
<feature type="transmembrane region" description="Helical" evidence="1">
    <location>
        <begin position="294"/>
        <end position="313"/>
    </location>
</feature>
<reference evidence="2 3" key="1">
    <citation type="submission" date="2024-08" db="EMBL/GenBank/DDBJ databases">
        <authorList>
            <person name="Ishaq N."/>
        </authorList>
    </citation>
    <scope>NUCLEOTIDE SEQUENCE [LARGE SCALE GENOMIC DNA]</scope>
    <source>
        <strain evidence="2 3">DSM 18651</strain>
    </source>
</reference>
<dbReference type="PANTHER" id="PTHR40057:SF1">
    <property type="entry name" value="SLR1162 PROTEIN"/>
    <property type="match status" value="1"/>
</dbReference>
<evidence type="ECO:0000313" key="3">
    <source>
        <dbReference type="Proteomes" id="UP001569428"/>
    </source>
</evidence>
<accession>A0ABV4P4K8</accession>
<dbReference type="PANTHER" id="PTHR40057">
    <property type="entry name" value="SLR1162 PROTEIN"/>
    <property type="match status" value="1"/>
</dbReference>
<evidence type="ECO:0000313" key="2">
    <source>
        <dbReference type="EMBL" id="MFA0812934.1"/>
    </source>
</evidence>
<protein>
    <recommendedName>
        <fullName evidence="4">ABM domain-containing protein</fullName>
    </recommendedName>
</protein>
<evidence type="ECO:0000256" key="1">
    <source>
        <dbReference type="SAM" id="Phobius"/>
    </source>
</evidence>
<name>A0ABV4P4K8_9GAMM</name>
<comment type="caution">
    <text evidence="2">The sequence shown here is derived from an EMBL/GenBank/DDBJ whole genome shotgun (WGS) entry which is preliminary data.</text>
</comment>
<gene>
    <name evidence="2" type="ORF">ACCI49_18660</name>
</gene>
<dbReference type="InterPro" id="IPR011008">
    <property type="entry name" value="Dimeric_a/b-barrel"/>
</dbReference>
<keyword evidence="1" id="KW-0472">Membrane</keyword>
<feature type="transmembrane region" description="Helical" evidence="1">
    <location>
        <begin position="223"/>
        <end position="244"/>
    </location>
</feature>
<keyword evidence="1" id="KW-0812">Transmembrane</keyword>
<sequence length="314" mass="35689">MATDFKSNASVVISQRVPTHRRCDYSFWHKKFTDVALGCEGLIEASLFEPIAGVQDEWVQLFQFEAVEQLLSFLKLDGYQAVLSACERELGAGVRQQIIASNKQMTVPATIVVFQRIKSNCLGEYKKWLQKIGDVAAGYPGFLGRELIRPIKGLQDDWVVIIRFDSENNLNQWISSRDHEGLIKEAESFLERVQYRKIGRGFEDWLAHARGVKSRVLPPQWKMAMLIILVLYPIIMLISIWILPLMGDWKSAFATFFSSIISVSALTWIAMPVVTRLFYFWLSGGTEAKIRTTLLGVAIVLVLYIASVLFFSLL</sequence>
<evidence type="ECO:0008006" key="4">
    <source>
        <dbReference type="Google" id="ProtNLM"/>
    </source>
</evidence>
<keyword evidence="1" id="KW-1133">Transmembrane helix</keyword>
<dbReference type="InterPro" id="IPR038762">
    <property type="entry name" value="ABM_predict"/>
</dbReference>
<dbReference type="EMBL" id="JBGMEK010000061">
    <property type="protein sequence ID" value="MFA0812934.1"/>
    <property type="molecule type" value="Genomic_DNA"/>
</dbReference>
<dbReference type="RefSeq" id="WP_371840668.1">
    <property type="nucleotide sequence ID" value="NZ_JBGMEK010000061.1"/>
</dbReference>
<proteinExistence type="predicted"/>
<feature type="transmembrane region" description="Helical" evidence="1">
    <location>
        <begin position="256"/>
        <end position="282"/>
    </location>
</feature>